<dbReference type="AlphaFoldDB" id="A0A448YX27"/>
<sequence length="377" mass="40788">MIFICANGISCLDDRRATTAQVSFRCTHLLPVPHPHGGLVGQQNEPAPRIHRRDVHGYLDQLPLLAVFPGPVPEKERFLLCGLDLDKAGRDAPLQVLEAVKAGHKIVGLQALHLPVLDGGPAQDLVGLDHFVGRGSVLVLGRFGSDPDVQVVLQVGRVARGPEDDVGIALEELAVLVLRPGLDAELFDPPDGQSGLGSDALPGVLPLGGGLLDLVVEVGTDCETAQHNGRTQGFVLCCVLARRGEARRGEARRVEPQKKKRRASNERGRENVARKKHQAVRRRREPLAVFGNPAPARWRSTGSLTCRAKPGVGRRGPATEARRGFESTHSGQGSCPSRKFSPAFAWPNVFFCSVGCSVFVPFLVWVWVRGGFVSYLR</sequence>
<organism evidence="3 4">
    <name type="scientific">Pseudo-nitzschia multistriata</name>
    <dbReference type="NCBI Taxonomy" id="183589"/>
    <lineage>
        <taxon>Eukaryota</taxon>
        <taxon>Sar</taxon>
        <taxon>Stramenopiles</taxon>
        <taxon>Ochrophyta</taxon>
        <taxon>Bacillariophyta</taxon>
        <taxon>Bacillariophyceae</taxon>
        <taxon>Bacillariophycidae</taxon>
        <taxon>Bacillariales</taxon>
        <taxon>Bacillariaceae</taxon>
        <taxon>Pseudo-nitzschia</taxon>
    </lineage>
</organism>
<dbReference type="Proteomes" id="UP000291116">
    <property type="component" value="Unassembled WGS sequence"/>
</dbReference>
<proteinExistence type="predicted"/>
<protein>
    <submittedName>
        <fullName evidence="3">Uncharacterized protein</fullName>
    </submittedName>
</protein>
<feature type="transmembrane region" description="Helical" evidence="2">
    <location>
        <begin position="344"/>
        <end position="368"/>
    </location>
</feature>
<evidence type="ECO:0000256" key="1">
    <source>
        <dbReference type="SAM" id="MobiDB-lite"/>
    </source>
</evidence>
<feature type="region of interest" description="Disordered" evidence="1">
    <location>
        <begin position="248"/>
        <end position="278"/>
    </location>
</feature>
<evidence type="ECO:0000256" key="2">
    <source>
        <dbReference type="SAM" id="Phobius"/>
    </source>
</evidence>
<feature type="compositionally biased region" description="Basic and acidic residues" evidence="1">
    <location>
        <begin position="248"/>
        <end position="273"/>
    </location>
</feature>
<reference evidence="3 4" key="1">
    <citation type="submission" date="2019-01" db="EMBL/GenBank/DDBJ databases">
        <authorList>
            <person name="Ferrante I. M."/>
        </authorList>
    </citation>
    <scope>NUCLEOTIDE SEQUENCE [LARGE SCALE GENOMIC DNA]</scope>
    <source>
        <strain evidence="3 4">B856</strain>
    </source>
</reference>
<accession>A0A448YX27</accession>
<evidence type="ECO:0000313" key="3">
    <source>
        <dbReference type="EMBL" id="VEU34306.1"/>
    </source>
</evidence>
<dbReference type="EMBL" id="CAACVS010000025">
    <property type="protein sequence ID" value="VEU34306.1"/>
    <property type="molecule type" value="Genomic_DNA"/>
</dbReference>
<name>A0A448YX27_9STRA</name>
<keyword evidence="2" id="KW-0472">Membrane</keyword>
<keyword evidence="2" id="KW-0812">Transmembrane</keyword>
<keyword evidence="4" id="KW-1185">Reference proteome</keyword>
<feature type="region of interest" description="Disordered" evidence="1">
    <location>
        <begin position="308"/>
        <end position="336"/>
    </location>
</feature>
<evidence type="ECO:0000313" key="4">
    <source>
        <dbReference type="Proteomes" id="UP000291116"/>
    </source>
</evidence>
<gene>
    <name evidence="3" type="ORF">PSNMU_V1.4_AUG-EV-PASAV3_0010090</name>
</gene>
<keyword evidence="2" id="KW-1133">Transmembrane helix</keyword>